<evidence type="ECO:0000313" key="4">
    <source>
        <dbReference type="Proteomes" id="UP000799767"/>
    </source>
</evidence>
<evidence type="ECO:0000313" key="3">
    <source>
        <dbReference type="EMBL" id="KAF2479355.1"/>
    </source>
</evidence>
<keyword evidence="1 3" id="KW-0378">Hydrolase</keyword>
<dbReference type="Pfam" id="PF07859">
    <property type="entry name" value="Abhydrolase_3"/>
    <property type="match status" value="1"/>
</dbReference>
<dbReference type="OrthoDB" id="408631at2759"/>
<evidence type="ECO:0000259" key="2">
    <source>
        <dbReference type="Pfam" id="PF07859"/>
    </source>
</evidence>
<dbReference type="RefSeq" id="XP_033585925.1">
    <property type="nucleotide sequence ID" value="XM_033738313.1"/>
</dbReference>
<dbReference type="InterPro" id="IPR029058">
    <property type="entry name" value="AB_hydrolase_fold"/>
</dbReference>
<dbReference type="GO" id="GO:0016787">
    <property type="term" value="F:hydrolase activity"/>
    <property type="evidence" value="ECO:0007669"/>
    <property type="project" value="UniProtKB-KW"/>
</dbReference>
<protein>
    <submittedName>
        <fullName evidence="3">Alpha/Beta hydrolase protein</fullName>
    </submittedName>
</protein>
<dbReference type="PANTHER" id="PTHR48081:SF8">
    <property type="entry name" value="ALPHA_BETA HYDROLASE FOLD-3 DOMAIN-CONTAINING PROTEIN-RELATED"/>
    <property type="match status" value="1"/>
</dbReference>
<dbReference type="GeneID" id="54479315"/>
<dbReference type="InterPro" id="IPR050300">
    <property type="entry name" value="GDXG_lipolytic_enzyme"/>
</dbReference>
<reference evidence="3" key="1">
    <citation type="journal article" date="2020" name="Stud. Mycol.">
        <title>101 Dothideomycetes genomes: a test case for predicting lifestyles and emergence of pathogens.</title>
        <authorList>
            <person name="Haridas S."/>
            <person name="Albert R."/>
            <person name="Binder M."/>
            <person name="Bloem J."/>
            <person name="Labutti K."/>
            <person name="Salamov A."/>
            <person name="Andreopoulos B."/>
            <person name="Baker S."/>
            <person name="Barry K."/>
            <person name="Bills G."/>
            <person name="Bluhm B."/>
            <person name="Cannon C."/>
            <person name="Castanera R."/>
            <person name="Culley D."/>
            <person name="Daum C."/>
            <person name="Ezra D."/>
            <person name="Gonzalez J."/>
            <person name="Henrissat B."/>
            <person name="Kuo A."/>
            <person name="Liang C."/>
            <person name="Lipzen A."/>
            <person name="Lutzoni F."/>
            <person name="Magnuson J."/>
            <person name="Mondo S."/>
            <person name="Nolan M."/>
            <person name="Ohm R."/>
            <person name="Pangilinan J."/>
            <person name="Park H.-J."/>
            <person name="Ramirez L."/>
            <person name="Alfaro M."/>
            <person name="Sun H."/>
            <person name="Tritt A."/>
            <person name="Yoshinaga Y."/>
            <person name="Zwiers L.-H."/>
            <person name="Turgeon B."/>
            <person name="Goodwin S."/>
            <person name="Spatafora J."/>
            <person name="Crous P."/>
            <person name="Grigoriev I."/>
        </authorList>
    </citation>
    <scope>NUCLEOTIDE SEQUENCE</scope>
    <source>
        <strain evidence="3">CBS 113389</strain>
    </source>
</reference>
<sequence>MLLSREELSRLSVMDPTIAEVVNTTPRPEIDLANIDWNKMRVGMKAMEDAYNAGAIPAADESYHQLPMRDGFTSTIKIHKPIDAAPGPLIALFFGGGFVCGSLEQFTRTARALNKVLGATVVSCAYRLAPEYQFPTSQLDALDSMKWIAENATGSLLHSDPSKGFIIGGISAGGAIAAALSRLFQDEPLAHPITAQWLAIPSVMEETRVPKGYENYYISADEQADGPFLSKKSRKAMQKASGRDPKSPLGYAINATSPFSGQPKTYFQVDGAFRDSTCMIPLTVHIGMDPLRDDALIYDDLLTKAGVTTKVDIYPGCPHGHFSSFAGLEITDRANIDSIVGLGWLLGKEIPRDIAAEALGLAAR</sequence>
<proteinExistence type="predicted"/>
<evidence type="ECO:0000256" key="1">
    <source>
        <dbReference type="ARBA" id="ARBA00022801"/>
    </source>
</evidence>
<dbReference type="Proteomes" id="UP000799767">
    <property type="component" value="Unassembled WGS sequence"/>
</dbReference>
<dbReference type="InterPro" id="IPR013094">
    <property type="entry name" value="AB_hydrolase_3"/>
</dbReference>
<dbReference type="PANTHER" id="PTHR48081">
    <property type="entry name" value="AB HYDROLASE SUPERFAMILY PROTEIN C4A8.06C"/>
    <property type="match status" value="1"/>
</dbReference>
<feature type="domain" description="Alpha/beta hydrolase fold-3" evidence="2">
    <location>
        <begin position="93"/>
        <end position="321"/>
    </location>
</feature>
<dbReference type="AlphaFoldDB" id="A0A6A6PHG5"/>
<keyword evidence="4" id="KW-1185">Reference proteome</keyword>
<accession>A0A6A6PHG5</accession>
<name>A0A6A6PHG5_9PEZI</name>
<organism evidence="3 4">
    <name type="scientific">Neohortaea acidophila</name>
    <dbReference type="NCBI Taxonomy" id="245834"/>
    <lineage>
        <taxon>Eukaryota</taxon>
        <taxon>Fungi</taxon>
        <taxon>Dikarya</taxon>
        <taxon>Ascomycota</taxon>
        <taxon>Pezizomycotina</taxon>
        <taxon>Dothideomycetes</taxon>
        <taxon>Dothideomycetidae</taxon>
        <taxon>Mycosphaerellales</taxon>
        <taxon>Teratosphaeriaceae</taxon>
        <taxon>Neohortaea</taxon>
    </lineage>
</organism>
<dbReference type="SUPFAM" id="SSF53474">
    <property type="entry name" value="alpha/beta-Hydrolases"/>
    <property type="match status" value="1"/>
</dbReference>
<gene>
    <name evidence="3" type="ORF">BDY17DRAFT_36930</name>
</gene>
<dbReference type="EMBL" id="MU001641">
    <property type="protein sequence ID" value="KAF2479355.1"/>
    <property type="molecule type" value="Genomic_DNA"/>
</dbReference>
<dbReference type="Gene3D" id="3.40.50.1820">
    <property type="entry name" value="alpha/beta hydrolase"/>
    <property type="match status" value="1"/>
</dbReference>